<evidence type="ECO:0000256" key="2">
    <source>
        <dbReference type="ARBA" id="ARBA00022448"/>
    </source>
</evidence>
<comment type="subcellular location">
    <subcellularLocation>
        <location evidence="1">Cell membrane</location>
        <topology evidence="1">Multi-pass membrane protein</topology>
    </subcellularLocation>
</comment>
<feature type="transmembrane region" description="Helical" evidence="7">
    <location>
        <begin position="133"/>
        <end position="152"/>
    </location>
</feature>
<dbReference type="PANTHER" id="PTHR23517">
    <property type="entry name" value="RESISTANCE PROTEIN MDTM, PUTATIVE-RELATED-RELATED"/>
    <property type="match status" value="1"/>
</dbReference>
<keyword evidence="2" id="KW-0813">Transport</keyword>
<dbReference type="Proteomes" id="UP000596248">
    <property type="component" value="Chromosome"/>
</dbReference>
<dbReference type="InterPro" id="IPR011701">
    <property type="entry name" value="MFS"/>
</dbReference>
<reference evidence="9 10" key="1">
    <citation type="submission" date="2021-01" db="EMBL/GenBank/DDBJ databases">
        <title>Identification of strong promoters based on the transcriptome of Brevibacillus choshinensis.</title>
        <authorList>
            <person name="Yao D."/>
            <person name="Zhang K."/>
            <person name="Wu J."/>
        </authorList>
    </citation>
    <scope>NUCLEOTIDE SEQUENCE [LARGE SCALE GENOMIC DNA]</scope>
    <source>
        <strain evidence="9 10">HPD31-SP3</strain>
    </source>
</reference>
<dbReference type="InterPro" id="IPR050171">
    <property type="entry name" value="MFS_Transporters"/>
</dbReference>
<dbReference type="InterPro" id="IPR036259">
    <property type="entry name" value="MFS_trans_sf"/>
</dbReference>
<evidence type="ECO:0000256" key="6">
    <source>
        <dbReference type="ARBA" id="ARBA00023136"/>
    </source>
</evidence>
<feature type="transmembrane region" description="Helical" evidence="7">
    <location>
        <begin position="244"/>
        <end position="267"/>
    </location>
</feature>
<feature type="transmembrane region" description="Helical" evidence="7">
    <location>
        <begin position="158"/>
        <end position="176"/>
    </location>
</feature>
<evidence type="ECO:0000313" key="9">
    <source>
        <dbReference type="EMBL" id="QRG69703.1"/>
    </source>
</evidence>
<evidence type="ECO:0000313" key="10">
    <source>
        <dbReference type="Proteomes" id="UP000596248"/>
    </source>
</evidence>
<proteinExistence type="predicted"/>
<dbReference type="Gene3D" id="1.20.1250.20">
    <property type="entry name" value="MFS general substrate transporter like domains"/>
    <property type="match status" value="1"/>
</dbReference>
<keyword evidence="10" id="KW-1185">Reference proteome</keyword>
<protein>
    <submittedName>
        <fullName evidence="9">MFS transporter</fullName>
    </submittedName>
</protein>
<feature type="transmembrane region" description="Helical" evidence="7">
    <location>
        <begin position="276"/>
        <end position="295"/>
    </location>
</feature>
<keyword evidence="3" id="KW-1003">Cell membrane</keyword>
<dbReference type="RefSeq" id="WP_203356690.1">
    <property type="nucleotide sequence ID" value="NZ_CP069127.1"/>
</dbReference>
<name>A0ABX7FTY5_BRECH</name>
<gene>
    <name evidence="9" type="ORF">JNE38_11600</name>
</gene>
<feature type="transmembrane region" description="Helical" evidence="7">
    <location>
        <begin position="91"/>
        <end position="113"/>
    </location>
</feature>
<organism evidence="9 10">
    <name type="scientific">Brevibacillus choshinensis</name>
    <dbReference type="NCBI Taxonomy" id="54911"/>
    <lineage>
        <taxon>Bacteria</taxon>
        <taxon>Bacillati</taxon>
        <taxon>Bacillota</taxon>
        <taxon>Bacilli</taxon>
        <taxon>Bacillales</taxon>
        <taxon>Paenibacillaceae</taxon>
        <taxon>Brevibacillus</taxon>
    </lineage>
</organism>
<evidence type="ECO:0000256" key="3">
    <source>
        <dbReference type="ARBA" id="ARBA00022475"/>
    </source>
</evidence>
<evidence type="ECO:0000256" key="1">
    <source>
        <dbReference type="ARBA" id="ARBA00004651"/>
    </source>
</evidence>
<keyword evidence="4 7" id="KW-0812">Transmembrane</keyword>
<dbReference type="Pfam" id="PF07690">
    <property type="entry name" value="MFS_1"/>
    <property type="match status" value="1"/>
</dbReference>
<keyword evidence="6 7" id="KW-0472">Membrane</keyword>
<feature type="transmembrane region" description="Helical" evidence="7">
    <location>
        <begin position="210"/>
        <end position="232"/>
    </location>
</feature>
<dbReference type="SUPFAM" id="SSF103473">
    <property type="entry name" value="MFS general substrate transporter"/>
    <property type="match status" value="1"/>
</dbReference>
<evidence type="ECO:0000259" key="8">
    <source>
        <dbReference type="PROSITE" id="PS50850"/>
    </source>
</evidence>
<evidence type="ECO:0000256" key="5">
    <source>
        <dbReference type="ARBA" id="ARBA00022989"/>
    </source>
</evidence>
<evidence type="ECO:0000256" key="7">
    <source>
        <dbReference type="SAM" id="Phobius"/>
    </source>
</evidence>
<feature type="domain" description="Major facilitator superfamily (MFS) profile" evidence="8">
    <location>
        <begin position="1"/>
        <end position="386"/>
    </location>
</feature>
<feature type="transmembrane region" description="Helical" evidence="7">
    <location>
        <begin position="66"/>
        <end position="85"/>
    </location>
</feature>
<dbReference type="PROSITE" id="PS50850">
    <property type="entry name" value="MFS"/>
    <property type="match status" value="1"/>
</dbReference>
<dbReference type="EMBL" id="CP069127">
    <property type="protein sequence ID" value="QRG69703.1"/>
    <property type="molecule type" value="Genomic_DNA"/>
</dbReference>
<feature type="transmembrane region" description="Helical" evidence="7">
    <location>
        <begin position="333"/>
        <end position="354"/>
    </location>
</feature>
<feature type="transmembrane region" description="Helical" evidence="7">
    <location>
        <begin position="360"/>
        <end position="381"/>
    </location>
</feature>
<dbReference type="InterPro" id="IPR020846">
    <property type="entry name" value="MFS_dom"/>
</dbReference>
<feature type="transmembrane region" description="Helical" evidence="7">
    <location>
        <begin position="301"/>
        <end position="321"/>
    </location>
</feature>
<sequence length="386" mass="40948">MRVLLFVVLFLVSFDMHAQTPLLAPYLNILGVSAAMIGFVLGGYAISNLTGNLLAGPFLDRYPKKWFIAGGLFLAGVMLIGQGVVQHTGGFFAFRLMLGFLMAFVSPACSALLGETGRTAVEQGQIMGKKGLVLTSAGIVSPAVGSFLAVQFGYSQSFIILGYLMMIAGVFAWLVLPVKVPGSELIPGRSKAPVRGKGKGSLSAVLENRLLYPAFLGGFAIIYAQGTIIYEVPLLIQRQGLSPAVTGVLFSLKGLGALAILCQFWLYKVSVEQRTFAGIGVLSLLLYTMAIGVAIPLHLMMFLLGACFGMLFPALATLLTVHSPRELYGSAFSIYSAVLSMGAVLSPIIAGLLGNWHHSYFIAFFVTAGVCLAGGIHRLLLSGVPR</sequence>
<evidence type="ECO:0000256" key="4">
    <source>
        <dbReference type="ARBA" id="ARBA00022692"/>
    </source>
</evidence>
<keyword evidence="5 7" id="KW-1133">Transmembrane helix</keyword>
<accession>A0ABX7FTY5</accession>